<proteinExistence type="predicted"/>
<dbReference type="KEGG" id="ehx:EMIHUDRAFT_368053"/>
<sequence>MPHPPIPPPSPNGGATRAPEAPGPKQPGPRPPPHAGTPPPQKPKGGAPPRGGMCGCIPGCPIPGGIIPPGPQPQRGAPMPPKPGTAPGGSLPPCRCCAAGRREACGPPRCSEPSPAEAGGSASSADAFRCRL</sequence>
<protein>
    <submittedName>
        <fullName evidence="2">Uncharacterized protein</fullName>
    </submittedName>
</protein>
<dbReference type="EnsemblProtists" id="EOD23546">
    <property type="protein sequence ID" value="EOD23546"/>
    <property type="gene ID" value="EMIHUDRAFT_368053"/>
</dbReference>
<evidence type="ECO:0000313" key="2">
    <source>
        <dbReference type="EnsemblProtists" id="EOD23546"/>
    </source>
</evidence>
<dbReference type="PaxDb" id="2903-EOD23546"/>
<feature type="region of interest" description="Disordered" evidence="1">
    <location>
        <begin position="1"/>
        <end position="50"/>
    </location>
</feature>
<reference evidence="2" key="2">
    <citation type="submission" date="2024-10" db="UniProtKB">
        <authorList>
            <consortium name="EnsemblProtists"/>
        </authorList>
    </citation>
    <scope>IDENTIFICATION</scope>
</reference>
<dbReference type="RefSeq" id="XP_005775975.1">
    <property type="nucleotide sequence ID" value="XM_005775918.1"/>
</dbReference>
<feature type="region of interest" description="Disordered" evidence="1">
    <location>
        <begin position="65"/>
        <end position="92"/>
    </location>
</feature>
<dbReference type="Proteomes" id="UP000013827">
    <property type="component" value="Unassembled WGS sequence"/>
</dbReference>
<keyword evidence="3" id="KW-1185">Reference proteome</keyword>
<accession>A0A0D3JJ61</accession>
<feature type="compositionally biased region" description="Pro residues" evidence="1">
    <location>
        <begin position="1"/>
        <end position="11"/>
    </location>
</feature>
<reference evidence="3" key="1">
    <citation type="journal article" date="2013" name="Nature">
        <title>Pan genome of the phytoplankton Emiliania underpins its global distribution.</title>
        <authorList>
            <person name="Read B.A."/>
            <person name="Kegel J."/>
            <person name="Klute M.J."/>
            <person name="Kuo A."/>
            <person name="Lefebvre S.C."/>
            <person name="Maumus F."/>
            <person name="Mayer C."/>
            <person name="Miller J."/>
            <person name="Monier A."/>
            <person name="Salamov A."/>
            <person name="Young J."/>
            <person name="Aguilar M."/>
            <person name="Claverie J.M."/>
            <person name="Frickenhaus S."/>
            <person name="Gonzalez K."/>
            <person name="Herman E.K."/>
            <person name="Lin Y.C."/>
            <person name="Napier J."/>
            <person name="Ogata H."/>
            <person name="Sarno A.F."/>
            <person name="Shmutz J."/>
            <person name="Schroeder D."/>
            <person name="de Vargas C."/>
            <person name="Verret F."/>
            <person name="von Dassow P."/>
            <person name="Valentin K."/>
            <person name="Van de Peer Y."/>
            <person name="Wheeler G."/>
            <person name="Dacks J.B."/>
            <person name="Delwiche C.F."/>
            <person name="Dyhrman S.T."/>
            <person name="Glockner G."/>
            <person name="John U."/>
            <person name="Richards T."/>
            <person name="Worden A.Z."/>
            <person name="Zhang X."/>
            <person name="Grigoriev I.V."/>
            <person name="Allen A.E."/>
            <person name="Bidle K."/>
            <person name="Borodovsky M."/>
            <person name="Bowler C."/>
            <person name="Brownlee C."/>
            <person name="Cock J.M."/>
            <person name="Elias M."/>
            <person name="Gladyshev V.N."/>
            <person name="Groth M."/>
            <person name="Guda C."/>
            <person name="Hadaegh A."/>
            <person name="Iglesias-Rodriguez M.D."/>
            <person name="Jenkins J."/>
            <person name="Jones B.M."/>
            <person name="Lawson T."/>
            <person name="Leese F."/>
            <person name="Lindquist E."/>
            <person name="Lobanov A."/>
            <person name="Lomsadze A."/>
            <person name="Malik S.B."/>
            <person name="Marsh M.E."/>
            <person name="Mackinder L."/>
            <person name="Mock T."/>
            <person name="Mueller-Roeber B."/>
            <person name="Pagarete A."/>
            <person name="Parker M."/>
            <person name="Probert I."/>
            <person name="Quesneville H."/>
            <person name="Raines C."/>
            <person name="Rensing S.A."/>
            <person name="Riano-Pachon D.M."/>
            <person name="Richier S."/>
            <person name="Rokitta S."/>
            <person name="Shiraiwa Y."/>
            <person name="Soanes D.M."/>
            <person name="van der Giezen M."/>
            <person name="Wahlund T.M."/>
            <person name="Williams B."/>
            <person name="Wilson W."/>
            <person name="Wolfe G."/>
            <person name="Wurch L.L."/>
        </authorList>
    </citation>
    <scope>NUCLEOTIDE SEQUENCE</scope>
</reference>
<name>A0A0D3JJ61_EMIH1</name>
<feature type="compositionally biased region" description="Low complexity" evidence="1">
    <location>
        <begin position="106"/>
        <end position="125"/>
    </location>
</feature>
<feature type="compositionally biased region" description="Pro residues" evidence="1">
    <location>
        <begin position="66"/>
        <end position="84"/>
    </location>
</feature>
<dbReference type="AlphaFoldDB" id="A0A0D3JJ61"/>
<dbReference type="HOGENOM" id="CLU_1921041_0_0_1"/>
<evidence type="ECO:0000313" key="3">
    <source>
        <dbReference type="Proteomes" id="UP000013827"/>
    </source>
</evidence>
<dbReference type="GeneID" id="17269092"/>
<evidence type="ECO:0000256" key="1">
    <source>
        <dbReference type="SAM" id="MobiDB-lite"/>
    </source>
</evidence>
<feature type="region of interest" description="Disordered" evidence="1">
    <location>
        <begin position="106"/>
        <end position="132"/>
    </location>
</feature>
<organism evidence="2 3">
    <name type="scientific">Emiliania huxleyi (strain CCMP1516)</name>
    <dbReference type="NCBI Taxonomy" id="280463"/>
    <lineage>
        <taxon>Eukaryota</taxon>
        <taxon>Haptista</taxon>
        <taxon>Haptophyta</taxon>
        <taxon>Prymnesiophyceae</taxon>
        <taxon>Isochrysidales</taxon>
        <taxon>Noelaerhabdaceae</taxon>
        <taxon>Emiliania</taxon>
    </lineage>
</organism>
<feature type="compositionally biased region" description="Pro residues" evidence="1">
    <location>
        <begin position="21"/>
        <end position="42"/>
    </location>
</feature>